<dbReference type="Proteomes" id="UP000240830">
    <property type="component" value="Unassembled WGS sequence"/>
</dbReference>
<dbReference type="EMBL" id="MTSL01000075">
    <property type="protein sequence ID" value="PJF19194.1"/>
    <property type="molecule type" value="Genomic_DNA"/>
</dbReference>
<name>A0A2H9TN83_9FUNG</name>
<proteinExistence type="predicted"/>
<protein>
    <submittedName>
        <fullName evidence="1">Uncharacterized protein</fullName>
    </submittedName>
</protein>
<reference evidence="1 2" key="1">
    <citation type="submission" date="2016-10" db="EMBL/GenBank/DDBJ databases">
        <title>The genome of Paramicrosporidium saccamoebae is the missing link in understanding Cryptomycota and Microsporidia evolution.</title>
        <authorList>
            <person name="Quandt C.A."/>
            <person name="Beaudet D."/>
            <person name="Corsaro D."/>
            <person name="Michel R."/>
            <person name="Corradi N."/>
            <person name="James T."/>
        </authorList>
    </citation>
    <scope>NUCLEOTIDE SEQUENCE [LARGE SCALE GENOMIC DNA]</scope>
    <source>
        <strain evidence="1 2">KSL3</strain>
    </source>
</reference>
<evidence type="ECO:0000313" key="1">
    <source>
        <dbReference type="EMBL" id="PJF19194.1"/>
    </source>
</evidence>
<keyword evidence="2" id="KW-1185">Reference proteome</keyword>
<comment type="caution">
    <text evidence="1">The sequence shown here is derived from an EMBL/GenBank/DDBJ whole genome shotgun (WGS) entry which is preliminary data.</text>
</comment>
<accession>A0A2H9TN83</accession>
<gene>
    <name evidence="1" type="ORF">PSACC_01038</name>
</gene>
<evidence type="ECO:0000313" key="2">
    <source>
        <dbReference type="Proteomes" id="UP000240830"/>
    </source>
</evidence>
<organism evidence="1 2">
    <name type="scientific">Paramicrosporidium saccamoebae</name>
    <dbReference type="NCBI Taxonomy" id="1246581"/>
    <lineage>
        <taxon>Eukaryota</taxon>
        <taxon>Fungi</taxon>
        <taxon>Fungi incertae sedis</taxon>
        <taxon>Cryptomycota</taxon>
        <taxon>Cryptomycota incertae sedis</taxon>
        <taxon>Paramicrosporidium</taxon>
    </lineage>
</organism>
<sequence>MERFVPKNAGLTRDLAESMFNAAIESNNQALLAVLALRTNKLLLLIGDEALQDETLESAVESLDYCRTTIEKKLTSPSVVSSILEQWPHAQRHNLTKTQNGKGRSQCRLSLDRPFRPSFEDFYALVSSNDHLLQGCDRTLWYYEFWSLYPPSRAEFEKYSPLIGPSSIYPLTSEDGMWSDGLHR</sequence>
<dbReference type="AlphaFoldDB" id="A0A2H9TN83"/>